<dbReference type="AlphaFoldDB" id="A0AAD6WJA6"/>
<proteinExistence type="predicted"/>
<dbReference type="Proteomes" id="UP001164929">
    <property type="component" value="Chromosome 1"/>
</dbReference>
<evidence type="ECO:0000313" key="3">
    <source>
        <dbReference type="Proteomes" id="UP001164929"/>
    </source>
</evidence>
<organism evidence="2 3">
    <name type="scientific">Populus alba x Populus x berolinensis</name>
    <dbReference type="NCBI Taxonomy" id="444605"/>
    <lineage>
        <taxon>Eukaryota</taxon>
        <taxon>Viridiplantae</taxon>
        <taxon>Streptophyta</taxon>
        <taxon>Embryophyta</taxon>
        <taxon>Tracheophyta</taxon>
        <taxon>Spermatophyta</taxon>
        <taxon>Magnoliopsida</taxon>
        <taxon>eudicotyledons</taxon>
        <taxon>Gunneridae</taxon>
        <taxon>Pentapetalae</taxon>
        <taxon>rosids</taxon>
        <taxon>fabids</taxon>
        <taxon>Malpighiales</taxon>
        <taxon>Salicaceae</taxon>
        <taxon>Saliceae</taxon>
        <taxon>Populus</taxon>
    </lineage>
</organism>
<accession>A0AAD6WJA6</accession>
<feature type="region of interest" description="Disordered" evidence="1">
    <location>
        <begin position="68"/>
        <end position="102"/>
    </location>
</feature>
<feature type="region of interest" description="Disordered" evidence="1">
    <location>
        <begin position="1"/>
        <end position="23"/>
    </location>
</feature>
<gene>
    <name evidence="2" type="ORF">NC653_004383</name>
</gene>
<dbReference type="EMBL" id="JAQIZT010000001">
    <property type="protein sequence ID" value="KAJ7015068.1"/>
    <property type="molecule type" value="Genomic_DNA"/>
</dbReference>
<evidence type="ECO:0000256" key="1">
    <source>
        <dbReference type="SAM" id="MobiDB-lite"/>
    </source>
</evidence>
<evidence type="ECO:0000313" key="2">
    <source>
        <dbReference type="EMBL" id="KAJ7015068.1"/>
    </source>
</evidence>
<sequence length="102" mass="10986">MEKPGETAKNIKNSGNKNQHHPVSKVFLTIQPTKPTKTSPTVFLKTPIHSPSANKPCSLLFTIVHGNSQGGSLSLTQNRNSSGREFQGTRQGGYTSLQPTKG</sequence>
<keyword evidence="3" id="KW-1185">Reference proteome</keyword>
<comment type="caution">
    <text evidence="2">The sequence shown here is derived from an EMBL/GenBank/DDBJ whole genome shotgun (WGS) entry which is preliminary data.</text>
</comment>
<protein>
    <submittedName>
        <fullName evidence="2">Uncharacterized protein</fullName>
    </submittedName>
</protein>
<reference evidence="2 3" key="1">
    <citation type="journal article" date="2023" name="Mol. Ecol. Resour.">
        <title>Chromosome-level genome assembly of a triploid poplar Populus alba 'Berolinensis'.</title>
        <authorList>
            <person name="Chen S."/>
            <person name="Yu Y."/>
            <person name="Wang X."/>
            <person name="Wang S."/>
            <person name="Zhang T."/>
            <person name="Zhou Y."/>
            <person name="He R."/>
            <person name="Meng N."/>
            <person name="Wang Y."/>
            <person name="Liu W."/>
            <person name="Liu Z."/>
            <person name="Liu J."/>
            <person name="Guo Q."/>
            <person name="Huang H."/>
            <person name="Sederoff R.R."/>
            <person name="Wang G."/>
            <person name="Qu G."/>
            <person name="Chen S."/>
        </authorList>
    </citation>
    <scope>NUCLEOTIDE SEQUENCE [LARGE SCALE GENOMIC DNA]</scope>
    <source>
        <strain evidence="2">SC-2020</strain>
    </source>
</reference>
<name>A0AAD6WJA6_9ROSI</name>